<gene>
    <name evidence="1" type="ORF">AAF712_008019</name>
</gene>
<protein>
    <submittedName>
        <fullName evidence="1">Uncharacterized protein</fullName>
    </submittedName>
</protein>
<reference evidence="1 2" key="1">
    <citation type="submission" date="2024-05" db="EMBL/GenBank/DDBJ databases">
        <title>A draft genome resource for the thread blight pathogen Marasmius tenuissimus strain MS-2.</title>
        <authorList>
            <person name="Yulfo-Soto G.E."/>
            <person name="Baruah I.K."/>
            <person name="Amoako-Attah I."/>
            <person name="Bukari Y."/>
            <person name="Meinhardt L.W."/>
            <person name="Bailey B.A."/>
            <person name="Cohen S.P."/>
        </authorList>
    </citation>
    <scope>NUCLEOTIDE SEQUENCE [LARGE SCALE GENOMIC DNA]</scope>
    <source>
        <strain evidence="1 2">MS-2</strain>
    </source>
</reference>
<organism evidence="1 2">
    <name type="scientific">Marasmius tenuissimus</name>
    <dbReference type="NCBI Taxonomy" id="585030"/>
    <lineage>
        <taxon>Eukaryota</taxon>
        <taxon>Fungi</taxon>
        <taxon>Dikarya</taxon>
        <taxon>Basidiomycota</taxon>
        <taxon>Agaricomycotina</taxon>
        <taxon>Agaricomycetes</taxon>
        <taxon>Agaricomycetidae</taxon>
        <taxon>Agaricales</taxon>
        <taxon>Marasmiineae</taxon>
        <taxon>Marasmiaceae</taxon>
        <taxon>Marasmius</taxon>
    </lineage>
</organism>
<accession>A0ABR2ZV98</accession>
<dbReference type="EMBL" id="JBBXMP010000053">
    <property type="protein sequence ID" value="KAL0065026.1"/>
    <property type="molecule type" value="Genomic_DNA"/>
</dbReference>
<evidence type="ECO:0000313" key="1">
    <source>
        <dbReference type="EMBL" id="KAL0065026.1"/>
    </source>
</evidence>
<name>A0ABR2ZV98_9AGAR</name>
<dbReference type="Proteomes" id="UP001437256">
    <property type="component" value="Unassembled WGS sequence"/>
</dbReference>
<keyword evidence="2" id="KW-1185">Reference proteome</keyword>
<evidence type="ECO:0000313" key="2">
    <source>
        <dbReference type="Proteomes" id="UP001437256"/>
    </source>
</evidence>
<proteinExistence type="predicted"/>
<comment type="caution">
    <text evidence="1">The sequence shown here is derived from an EMBL/GenBank/DDBJ whole genome shotgun (WGS) entry which is preliminary data.</text>
</comment>
<sequence length="238" mass="26531">MKGEMLRATVSYLQFLISAPTTNTHRFFLNAGLSIPNDHTLGTDQIIEIAHEILNNALRVLQGWIREPENPNGNSRLLEMLLDKGIKPGLWIADGSATIDEVMDRNYHSDLIMRDKRCPKELVAAGIRALYELLKLSNGDLMVYSGEAQAMASILDDIIPFVHVNDAMETGKAIEVKTEETDDHNLWKGTIAGHGEGDGEGKIETHQLKRMMEGFRDFLKECRGVSNIQVTSTKTELA</sequence>